<dbReference type="Proteomes" id="UP001303902">
    <property type="component" value="Chromosome"/>
</dbReference>
<reference evidence="2 3" key="1">
    <citation type="submission" date="2023-06" db="EMBL/GenBank/DDBJ databases">
        <title>Sporosarcina sp. nov., isolated from Korean tranditional fermented seafood 'Jeotgal'.</title>
        <authorList>
            <person name="Yang A.I."/>
            <person name="Shin N.-R."/>
        </authorList>
    </citation>
    <scope>NUCLEOTIDE SEQUENCE [LARGE SCALE GENOMIC DNA]</scope>
    <source>
        <strain evidence="2 3">T2O-4</strain>
    </source>
</reference>
<dbReference type="InterPro" id="IPR050248">
    <property type="entry name" value="Polysacc_deacetylase_ArnD"/>
</dbReference>
<dbReference type="EMBL" id="CP129118">
    <property type="protein sequence ID" value="WOV87369.1"/>
    <property type="molecule type" value="Genomic_DNA"/>
</dbReference>
<organism evidence="2 3">
    <name type="scientific">Sporosarcina oncorhynchi</name>
    <dbReference type="NCBI Taxonomy" id="3056444"/>
    <lineage>
        <taxon>Bacteria</taxon>
        <taxon>Bacillati</taxon>
        <taxon>Bacillota</taxon>
        <taxon>Bacilli</taxon>
        <taxon>Bacillales</taxon>
        <taxon>Caryophanaceae</taxon>
        <taxon>Sporosarcina</taxon>
    </lineage>
</organism>
<dbReference type="PROSITE" id="PS51677">
    <property type="entry name" value="NODB"/>
    <property type="match status" value="1"/>
</dbReference>
<dbReference type="Pfam" id="PF01522">
    <property type="entry name" value="Polysacc_deac_1"/>
    <property type="match status" value="1"/>
</dbReference>
<dbReference type="RefSeq" id="WP_317967419.1">
    <property type="nucleotide sequence ID" value="NZ_CP129118.1"/>
</dbReference>
<sequence length="235" mass="26188">MKKRAVFIVAAGLALLPFAYGMGATAVIRTIGHRITKKMPSGKGIALTFDDGPHPVYTVQLLDLLKKHKIQATFFVVGEKVRAYPAIVKRMHDEGHRIGIHHYEHTSSWLLTPSQLRTQIEETDHAIKELTGESPTLYRPPWGFLNATSLHMSKPYEIVLWSHMFKDWKVAHCETGLLDGLHKVPSDGSIVLLHDDGTNPGADSTAPAHMLNKLSMYLEETTLKETEFKTVGTSV</sequence>
<dbReference type="PANTHER" id="PTHR10587">
    <property type="entry name" value="GLYCOSYL TRANSFERASE-RELATED"/>
    <property type="match status" value="1"/>
</dbReference>
<dbReference type="Gene3D" id="3.20.20.370">
    <property type="entry name" value="Glycoside hydrolase/deacetylase"/>
    <property type="match status" value="1"/>
</dbReference>
<accession>A0ABZ0L446</accession>
<evidence type="ECO:0000259" key="1">
    <source>
        <dbReference type="PROSITE" id="PS51677"/>
    </source>
</evidence>
<gene>
    <name evidence="2" type="ORF">QWT69_16195</name>
</gene>
<evidence type="ECO:0000313" key="3">
    <source>
        <dbReference type="Proteomes" id="UP001303902"/>
    </source>
</evidence>
<name>A0ABZ0L446_9BACL</name>
<dbReference type="InterPro" id="IPR011330">
    <property type="entry name" value="Glyco_hydro/deAcase_b/a-brl"/>
</dbReference>
<protein>
    <submittedName>
        <fullName evidence="2">Polysaccharide deacetylase family protein</fullName>
    </submittedName>
</protein>
<evidence type="ECO:0000313" key="2">
    <source>
        <dbReference type="EMBL" id="WOV87369.1"/>
    </source>
</evidence>
<feature type="domain" description="NodB homology" evidence="1">
    <location>
        <begin position="43"/>
        <end position="231"/>
    </location>
</feature>
<keyword evidence="3" id="KW-1185">Reference proteome</keyword>
<dbReference type="InterPro" id="IPR002509">
    <property type="entry name" value="NODB_dom"/>
</dbReference>
<dbReference type="CDD" id="cd10959">
    <property type="entry name" value="CE4_NodB_like_3"/>
    <property type="match status" value="1"/>
</dbReference>
<proteinExistence type="predicted"/>
<dbReference type="SUPFAM" id="SSF88713">
    <property type="entry name" value="Glycoside hydrolase/deacetylase"/>
    <property type="match status" value="1"/>
</dbReference>